<evidence type="ECO:0000256" key="4">
    <source>
        <dbReference type="ARBA" id="ARBA00022833"/>
    </source>
</evidence>
<feature type="domain" description="C2H2-type" evidence="6">
    <location>
        <begin position="38"/>
        <end position="65"/>
    </location>
</feature>
<name>A0A9P0N5J0_SPOLI</name>
<dbReference type="FunFam" id="3.30.160.60:FF:000100">
    <property type="entry name" value="Zinc finger 45-like"/>
    <property type="match status" value="2"/>
</dbReference>
<dbReference type="PANTHER" id="PTHR24379:SF121">
    <property type="entry name" value="C2H2-TYPE DOMAIN-CONTAINING PROTEIN"/>
    <property type="match status" value="1"/>
</dbReference>
<dbReference type="EMBL" id="LR824537">
    <property type="protein sequence ID" value="CAH1645678.1"/>
    <property type="molecule type" value="Genomic_DNA"/>
</dbReference>
<dbReference type="PANTHER" id="PTHR24379">
    <property type="entry name" value="KRAB AND ZINC FINGER DOMAIN-CONTAINING"/>
    <property type="match status" value="1"/>
</dbReference>
<keyword evidence="2" id="KW-0677">Repeat</keyword>
<sequence length="552" mass="64382">MDSNNQPVPDLEMAIKRSMLAKNKLAMIVKQPSGDVNYSCVECSSLFLYKEDLEQHLLLHNREYRYLCGICGTGLKRKEHLDRHTLEHQEVRPHICPHCGKGFKRKEHMTIHLSIHGGDKSETCPVCHKTFYRKDHLRKHLQTHTKVFVEQNSELVGEHGFVEVKQEILDEYSTQANEDEEQPATMMHPISNYEATTTTEERFSNSDKIIQSAPRPFKCLVCHKTYKRKDHLKIHSWTHLKKEKTCSECGKAFHTDEHLLEHMSIHLQPYTIYEGPGEYIHDETINHNNSSDNSLLVARQNMESRPHECEICRRRFKRKQHLKVHMKVHSKQSDDAIWCSYCGEGFLANEQYERHQCQFMSQDDDIKNEPSEQNEQSSEPLYPQIALQEHKKENKYPAEYMDLGELAAIESIQYLNVVEKEIPVPQRVFVCKYCNKPFKRKDHYKIHLNIHTGIKSFFCTKCGKGFYRKDHLQKHMSVHNKNPKPKKEVPALVPIHQVPKKTTVMPEITIHAPSTAKLRVPLQIKVPYQMIVSMDNGEQREVTVDPQASDPN</sequence>
<gene>
    <name evidence="7" type="ORF">SPLIT_LOCUS11030</name>
</gene>
<proteinExistence type="predicted"/>
<feature type="domain" description="C2H2-type" evidence="6">
    <location>
        <begin position="244"/>
        <end position="271"/>
    </location>
</feature>
<dbReference type="InterPro" id="IPR036236">
    <property type="entry name" value="Znf_C2H2_sf"/>
</dbReference>
<dbReference type="SUPFAM" id="SSF57667">
    <property type="entry name" value="beta-beta-alpha zinc fingers"/>
    <property type="match status" value="5"/>
</dbReference>
<dbReference type="PROSITE" id="PS50157">
    <property type="entry name" value="ZINC_FINGER_C2H2_2"/>
    <property type="match status" value="9"/>
</dbReference>
<evidence type="ECO:0000256" key="1">
    <source>
        <dbReference type="ARBA" id="ARBA00022723"/>
    </source>
</evidence>
<evidence type="ECO:0000256" key="2">
    <source>
        <dbReference type="ARBA" id="ARBA00022737"/>
    </source>
</evidence>
<dbReference type="AlphaFoldDB" id="A0A9P0N5J0"/>
<evidence type="ECO:0000259" key="6">
    <source>
        <dbReference type="PROSITE" id="PS50157"/>
    </source>
</evidence>
<dbReference type="Proteomes" id="UP001153321">
    <property type="component" value="Chromosome 6"/>
</dbReference>
<dbReference type="PROSITE" id="PS00028">
    <property type="entry name" value="ZINC_FINGER_C2H2_1"/>
    <property type="match status" value="8"/>
</dbReference>
<reference evidence="7" key="1">
    <citation type="submission" date="2022-02" db="EMBL/GenBank/DDBJ databases">
        <authorList>
            <person name="King R."/>
        </authorList>
    </citation>
    <scope>NUCLEOTIDE SEQUENCE</scope>
</reference>
<dbReference type="GO" id="GO:0005634">
    <property type="term" value="C:nucleus"/>
    <property type="evidence" value="ECO:0007669"/>
    <property type="project" value="UniProtKB-ARBA"/>
</dbReference>
<feature type="domain" description="C2H2-type" evidence="6">
    <location>
        <begin position="429"/>
        <end position="456"/>
    </location>
</feature>
<dbReference type="FunFam" id="3.30.160.60:FF:000446">
    <property type="entry name" value="Zinc finger protein"/>
    <property type="match status" value="1"/>
</dbReference>
<feature type="domain" description="C2H2-type" evidence="6">
    <location>
        <begin position="122"/>
        <end position="145"/>
    </location>
</feature>
<evidence type="ECO:0000256" key="3">
    <source>
        <dbReference type="ARBA" id="ARBA00022771"/>
    </source>
</evidence>
<evidence type="ECO:0000256" key="5">
    <source>
        <dbReference type="PROSITE-ProRule" id="PRU00042"/>
    </source>
</evidence>
<dbReference type="Pfam" id="PF00096">
    <property type="entry name" value="zf-C2H2"/>
    <property type="match status" value="6"/>
</dbReference>
<feature type="domain" description="C2H2-type" evidence="6">
    <location>
        <begin position="457"/>
        <end position="484"/>
    </location>
</feature>
<keyword evidence="4" id="KW-0862">Zinc</keyword>
<evidence type="ECO:0000313" key="8">
    <source>
        <dbReference type="Proteomes" id="UP001153321"/>
    </source>
</evidence>
<feature type="domain" description="C2H2-type" evidence="6">
    <location>
        <begin position="94"/>
        <end position="121"/>
    </location>
</feature>
<dbReference type="SMART" id="SM00355">
    <property type="entry name" value="ZnF_C2H2"/>
    <property type="match status" value="9"/>
</dbReference>
<keyword evidence="3 5" id="KW-0863">Zinc-finger</keyword>
<feature type="domain" description="C2H2-type" evidence="6">
    <location>
        <begin position="307"/>
        <end position="334"/>
    </location>
</feature>
<keyword evidence="8" id="KW-1185">Reference proteome</keyword>
<dbReference type="Gene3D" id="3.30.160.60">
    <property type="entry name" value="Classic Zinc Finger"/>
    <property type="match status" value="8"/>
</dbReference>
<dbReference type="GO" id="GO:0008270">
    <property type="term" value="F:zinc ion binding"/>
    <property type="evidence" value="ECO:0007669"/>
    <property type="project" value="UniProtKB-KW"/>
</dbReference>
<keyword evidence="1" id="KW-0479">Metal-binding</keyword>
<evidence type="ECO:0000313" key="7">
    <source>
        <dbReference type="EMBL" id="CAH1645678.1"/>
    </source>
</evidence>
<protein>
    <recommendedName>
        <fullName evidence="6">C2H2-type domain-containing protein</fullName>
    </recommendedName>
</protein>
<dbReference type="InterPro" id="IPR013087">
    <property type="entry name" value="Znf_C2H2_type"/>
</dbReference>
<accession>A0A9P0N5J0</accession>
<organism evidence="7 8">
    <name type="scientific">Spodoptera littoralis</name>
    <name type="common">Egyptian cotton leafworm</name>
    <dbReference type="NCBI Taxonomy" id="7109"/>
    <lineage>
        <taxon>Eukaryota</taxon>
        <taxon>Metazoa</taxon>
        <taxon>Ecdysozoa</taxon>
        <taxon>Arthropoda</taxon>
        <taxon>Hexapoda</taxon>
        <taxon>Insecta</taxon>
        <taxon>Pterygota</taxon>
        <taxon>Neoptera</taxon>
        <taxon>Endopterygota</taxon>
        <taxon>Lepidoptera</taxon>
        <taxon>Glossata</taxon>
        <taxon>Ditrysia</taxon>
        <taxon>Noctuoidea</taxon>
        <taxon>Noctuidae</taxon>
        <taxon>Amphipyrinae</taxon>
        <taxon>Spodoptera</taxon>
    </lineage>
</organism>
<feature type="domain" description="C2H2-type" evidence="6">
    <location>
        <begin position="217"/>
        <end position="244"/>
    </location>
</feature>
<feature type="domain" description="C2H2-type" evidence="6">
    <location>
        <begin position="66"/>
        <end position="93"/>
    </location>
</feature>